<comment type="caution">
    <text evidence="1">The sequence shown here is derived from an EMBL/GenBank/DDBJ whole genome shotgun (WGS) entry which is preliminary data.</text>
</comment>
<dbReference type="OrthoDB" id="880716at2"/>
<protein>
    <recommendedName>
        <fullName evidence="3">STAS/SEC14 domain-containing protein</fullName>
    </recommendedName>
</protein>
<name>A0A418QSH6_9BACT</name>
<dbReference type="EMBL" id="QYCN01000024">
    <property type="protein sequence ID" value="RIY08227.1"/>
    <property type="molecule type" value="Genomic_DNA"/>
</dbReference>
<reference evidence="1 2" key="2">
    <citation type="submission" date="2019-01" db="EMBL/GenBank/DDBJ databases">
        <title>Hymenobacter humicola sp. nov., isolated from soils in Antarctica.</title>
        <authorList>
            <person name="Sedlacek I."/>
            <person name="Holochova P."/>
            <person name="Kralova S."/>
            <person name="Pantucek R."/>
            <person name="Stankova E."/>
            <person name="Vrbovska V."/>
            <person name="Kristofova L."/>
            <person name="Svec P."/>
            <person name="Busse H.-J."/>
        </authorList>
    </citation>
    <scope>NUCLEOTIDE SEQUENCE [LARGE SCALE GENOMIC DNA]</scope>
    <source>
        <strain evidence="1 2">CCM 8852</strain>
    </source>
</reference>
<evidence type="ECO:0000313" key="2">
    <source>
        <dbReference type="Proteomes" id="UP000284250"/>
    </source>
</evidence>
<accession>A0A418QSH6</accession>
<dbReference type="AlphaFoldDB" id="A0A418QSH6"/>
<keyword evidence="2" id="KW-1185">Reference proteome</keyword>
<dbReference type="Proteomes" id="UP000284250">
    <property type="component" value="Unassembled WGS sequence"/>
</dbReference>
<dbReference type="RefSeq" id="WP_119656634.1">
    <property type="nucleotide sequence ID" value="NZ_JBHUOI010000023.1"/>
</dbReference>
<sequence>MLSGPNIRLYFENPAGRVAEHANGFAIVHYSSEPRDFTDFQAFMTHVRHLLVQRAWYRVVSDQRLMVPFTDEERTWIRGNFLVRVRPDGQPLHVAVLLAHNVFARLATNLVVSEAREAQLVYRMFEQESSALIWLAELSHPVKSQP</sequence>
<gene>
    <name evidence="1" type="ORF">D0T11_15075</name>
</gene>
<evidence type="ECO:0008006" key="3">
    <source>
        <dbReference type="Google" id="ProtNLM"/>
    </source>
</evidence>
<proteinExistence type="predicted"/>
<organism evidence="1 2">
    <name type="scientific">Hymenobacter rubripertinctus</name>
    <dbReference type="NCBI Taxonomy" id="2029981"/>
    <lineage>
        <taxon>Bacteria</taxon>
        <taxon>Pseudomonadati</taxon>
        <taxon>Bacteroidota</taxon>
        <taxon>Cytophagia</taxon>
        <taxon>Cytophagales</taxon>
        <taxon>Hymenobacteraceae</taxon>
        <taxon>Hymenobacter</taxon>
    </lineage>
</organism>
<evidence type="ECO:0000313" key="1">
    <source>
        <dbReference type="EMBL" id="RIY08227.1"/>
    </source>
</evidence>
<reference evidence="1 2" key="1">
    <citation type="submission" date="2018-09" db="EMBL/GenBank/DDBJ databases">
        <authorList>
            <person name="Zeman M."/>
            <person name="Pardy F."/>
        </authorList>
    </citation>
    <scope>NUCLEOTIDE SEQUENCE [LARGE SCALE GENOMIC DNA]</scope>
    <source>
        <strain evidence="1 2">CCM 8852</strain>
    </source>
</reference>